<protein>
    <recommendedName>
        <fullName evidence="4">Type IV secretion system protein VirB7</fullName>
    </recommendedName>
</protein>
<name>A0A7Y6Q670_9HYPH</name>
<gene>
    <name evidence="2" type="ORF">HT585_12785</name>
</gene>
<keyword evidence="3" id="KW-1185">Reference proteome</keyword>
<reference evidence="2 3" key="1">
    <citation type="submission" date="2020-06" db="EMBL/GenBank/DDBJ databases">
        <authorList>
            <person name="Grouzdev D.S."/>
        </authorList>
    </citation>
    <scope>NUCLEOTIDE SEQUENCE [LARGE SCALE GENOMIC DNA]</scope>
    <source>
        <strain evidence="2 3">HO-A22</strain>
    </source>
</reference>
<evidence type="ECO:0000313" key="2">
    <source>
        <dbReference type="EMBL" id="NVD39740.1"/>
    </source>
</evidence>
<comment type="caution">
    <text evidence="2">The sequence shown here is derived from an EMBL/GenBank/DDBJ whole genome shotgun (WGS) entry which is preliminary data.</text>
</comment>
<feature type="chain" id="PRO_5030698360" description="Type IV secretion system protein VirB7" evidence="1">
    <location>
        <begin position="25"/>
        <end position="84"/>
    </location>
</feature>
<proteinExistence type="predicted"/>
<evidence type="ECO:0008006" key="4">
    <source>
        <dbReference type="Google" id="ProtNLM"/>
    </source>
</evidence>
<dbReference type="PROSITE" id="PS51257">
    <property type="entry name" value="PROKAR_LIPOPROTEIN"/>
    <property type="match status" value="1"/>
</dbReference>
<evidence type="ECO:0000313" key="3">
    <source>
        <dbReference type="Proteomes" id="UP000520198"/>
    </source>
</evidence>
<organism evidence="2 3">
    <name type="scientific">Ensifer oleiphilus</name>
    <dbReference type="NCBI Taxonomy" id="2742698"/>
    <lineage>
        <taxon>Bacteria</taxon>
        <taxon>Pseudomonadati</taxon>
        <taxon>Pseudomonadota</taxon>
        <taxon>Alphaproteobacteria</taxon>
        <taxon>Hyphomicrobiales</taxon>
        <taxon>Rhizobiaceae</taxon>
        <taxon>Sinorhizobium/Ensifer group</taxon>
        <taxon>Ensifer</taxon>
    </lineage>
</organism>
<dbReference type="Proteomes" id="UP000520198">
    <property type="component" value="Unassembled WGS sequence"/>
</dbReference>
<dbReference type="AlphaFoldDB" id="A0A7Y6Q670"/>
<dbReference type="EMBL" id="JABWDU010000003">
    <property type="protein sequence ID" value="NVD39740.1"/>
    <property type="molecule type" value="Genomic_DNA"/>
</dbReference>
<sequence>MPRTVSCLLLLALVSGCNTMTSHAPKCDGYAKRPLNRSMWQWEAGKQLGSKPLGYFREERVPGAFEAFDERASYRKCAKALASQ</sequence>
<evidence type="ECO:0000256" key="1">
    <source>
        <dbReference type="SAM" id="SignalP"/>
    </source>
</evidence>
<keyword evidence="1" id="KW-0732">Signal</keyword>
<dbReference type="RefSeq" id="WP_176353311.1">
    <property type="nucleotide sequence ID" value="NZ_JABWDU010000003.1"/>
</dbReference>
<feature type="signal peptide" evidence="1">
    <location>
        <begin position="1"/>
        <end position="24"/>
    </location>
</feature>
<accession>A0A7Y6Q670</accession>